<keyword evidence="4" id="KW-1185">Reference proteome</keyword>
<protein>
    <submittedName>
        <fullName evidence="3">Esterase-like activity of phytase family protein</fullName>
    </submittedName>
</protein>
<dbReference type="Proteomes" id="UP001321492">
    <property type="component" value="Unassembled WGS sequence"/>
</dbReference>
<dbReference type="InterPro" id="IPR027372">
    <property type="entry name" value="Phytase-like_dom"/>
</dbReference>
<dbReference type="Pfam" id="PF13449">
    <property type="entry name" value="Phytase-like"/>
    <property type="match status" value="1"/>
</dbReference>
<comment type="caution">
    <text evidence="3">The sequence shown here is derived from an EMBL/GenBank/DDBJ whole genome shotgun (WGS) entry which is preliminary data.</text>
</comment>
<accession>A0ABT7AK13</accession>
<evidence type="ECO:0000259" key="2">
    <source>
        <dbReference type="Pfam" id="PF13449"/>
    </source>
</evidence>
<gene>
    <name evidence="3" type="ORF">QNA08_15985</name>
</gene>
<keyword evidence="1" id="KW-0732">Signal</keyword>
<evidence type="ECO:0000313" key="4">
    <source>
        <dbReference type="Proteomes" id="UP001321492"/>
    </source>
</evidence>
<reference evidence="3 4" key="1">
    <citation type="submission" date="2023-05" db="EMBL/GenBank/DDBJ databases">
        <title>Chelatococcus sp. nov., a moderately thermophilic bacterium isolated from hot spring microbial mat.</title>
        <authorList>
            <person name="Hu C.-J."/>
            <person name="Li W.-J."/>
        </authorList>
    </citation>
    <scope>NUCLEOTIDE SEQUENCE [LARGE SCALE GENOMIC DNA]</scope>
    <source>
        <strain evidence="3 4">SYSU G07232</strain>
    </source>
</reference>
<feature type="signal peptide" evidence="1">
    <location>
        <begin position="1"/>
        <end position="21"/>
    </location>
</feature>
<sequence>MPRLLPAAVFAVALASLPALADQRITITPLKAPSPPLGEATFPNGRTLPLNMGYGSAAFRAAGDPEGVIWTVTDRGPNIDCGEAKETVGLTEKELCGGDRNAKIFPQPAFVPTIHKLQIATDGAVTVLATLPLRDRSGRPVTGLPNPLKAANTEGAFDTGGKALPFDPSGLDSEALVRLADGSFWIGEEYGSSILEVAPDGTIRRRLVPRGIDKDLSGAEYDVVPALPAIVAKRQLNRGIENLALSPDEAFLYVLMQSPLANPDAAAYRASANVRLWKIERASGTVVSEYVYRLDDPATFRADNAGKAQKQNDVRLSEMVAVGPDRLLVLERINKTTKLYLVDLSSGTPVPASYDETATMPSLEQLSVADLGKAGIRPLAKSLILDSDDFTGFPAKVEGLARLSERELIMVSDSDFGVTGAGTAMLRVTFAEPVLK</sequence>
<dbReference type="EMBL" id="JASJEV010000012">
    <property type="protein sequence ID" value="MDJ1159725.1"/>
    <property type="molecule type" value="Genomic_DNA"/>
</dbReference>
<evidence type="ECO:0000313" key="3">
    <source>
        <dbReference type="EMBL" id="MDJ1159725.1"/>
    </source>
</evidence>
<dbReference type="PANTHER" id="PTHR37957:SF1">
    <property type="entry name" value="PHYTASE-LIKE DOMAIN-CONTAINING PROTEIN"/>
    <property type="match status" value="1"/>
</dbReference>
<proteinExistence type="predicted"/>
<feature type="domain" description="Phytase-like" evidence="2">
    <location>
        <begin position="116"/>
        <end position="416"/>
    </location>
</feature>
<name>A0ABT7AK13_9HYPH</name>
<dbReference type="PANTHER" id="PTHR37957">
    <property type="entry name" value="BLR7070 PROTEIN"/>
    <property type="match status" value="1"/>
</dbReference>
<dbReference type="RefSeq" id="WP_283741724.1">
    <property type="nucleotide sequence ID" value="NZ_JASJEV010000012.1"/>
</dbReference>
<feature type="chain" id="PRO_5047060899" evidence="1">
    <location>
        <begin position="22"/>
        <end position="436"/>
    </location>
</feature>
<organism evidence="3 4">
    <name type="scientific">Chelatococcus albus</name>
    <dbReference type="NCBI Taxonomy" id="3047466"/>
    <lineage>
        <taxon>Bacteria</taxon>
        <taxon>Pseudomonadati</taxon>
        <taxon>Pseudomonadota</taxon>
        <taxon>Alphaproteobacteria</taxon>
        <taxon>Hyphomicrobiales</taxon>
        <taxon>Chelatococcaceae</taxon>
        <taxon>Chelatococcus</taxon>
    </lineage>
</organism>
<evidence type="ECO:0000256" key="1">
    <source>
        <dbReference type="SAM" id="SignalP"/>
    </source>
</evidence>